<dbReference type="InterPro" id="IPR029068">
    <property type="entry name" value="Glyas_Bleomycin-R_OHBP_Dase"/>
</dbReference>
<dbReference type="EMBL" id="WNXQ01000004">
    <property type="protein sequence ID" value="MWB78341.1"/>
    <property type="molecule type" value="Genomic_DNA"/>
</dbReference>
<evidence type="ECO:0000313" key="2">
    <source>
        <dbReference type="EMBL" id="MWB78341.1"/>
    </source>
</evidence>
<dbReference type="Proteomes" id="UP000443843">
    <property type="component" value="Unassembled WGS sequence"/>
</dbReference>
<evidence type="ECO:0000313" key="3">
    <source>
        <dbReference type="Proteomes" id="UP000443843"/>
    </source>
</evidence>
<protein>
    <submittedName>
        <fullName evidence="2">Glyoxalase</fullName>
    </submittedName>
</protein>
<dbReference type="SUPFAM" id="SSF54593">
    <property type="entry name" value="Glyoxalase/Bleomycin resistance protein/Dihydroxybiphenyl dioxygenase"/>
    <property type="match status" value="1"/>
</dbReference>
<feature type="domain" description="VOC" evidence="1">
    <location>
        <begin position="2"/>
        <end position="121"/>
    </location>
</feature>
<dbReference type="RefSeq" id="WP_160382599.1">
    <property type="nucleotide sequence ID" value="NZ_WNXQ01000004.1"/>
</dbReference>
<comment type="caution">
    <text evidence="2">The sequence shown here is derived from an EMBL/GenBank/DDBJ whole genome shotgun (WGS) entry which is preliminary data.</text>
</comment>
<dbReference type="AlphaFoldDB" id="A0A844W698"/>
<keyword evidence="3" id="KW-1185">Reference proteome</keyword>
<reference evidence="2 3" key="1">
    <citation type="submission" date="2019-11" db="EMBL/GenBank/DDBJ databases">
        <title>Pseudooceanicola pacifica sp. nov., isolated from deep-sea sediment of the Pacific Ocean.</title>
        <authorList>
            <person name="Lyu L."/>
        </authorList>
    </citation>
    <scope>NUCLEOTIDE SEQUENCE [LARGE SCALE GENOMIC DNA]</scope>
    <source>
        <strain evidence="2 3">216_PA32_1</strain>
    </source>
</reference>
<proteinExistence type="predicted"/>
<sequence length="123" mass="14085">MRLDHVTIRTAHPAETRDFFLAVFDRLVERPRPRAIQRIPGHWLFSEGDPILHIIGVPGTDVDTASEAWDHVGFRLTGHDAFCARLNQLGIAYSRMALPELEERRIFLRTPFGPVIEVVFRDA</sequence>
<dbReference type="InterPro" id="IPR037523">
    <property type="entry name" value="VOC_core"/>
</dbReference>
<gene>
    <name evidence="2" type="ORF">GLS40_09915</name>
</gene>
<name>A0A844W698_9RHOB</name>
<organism evidence="2 3">
    <name type="scientific">Pseudooceanicola pacificus</name>
    <dbReference type="NCBI Taxonomy" id="2676438"/>
    <lineage>
        <taxon>Bacteria</taxon>
        <taxon>Pseudomonadati</taxon>
        <taxon>Pseudomonadota</taxon>
        <taxon>Alphaproteobacteria</taxon>
        <taxon>Rhodobacterales</taxon>
        <taxon>Paracoccaceae</taxon>
        <taxon>Pseudooceanicola</taxon>
    </lineage>
</organism>
<dbReference type="PROSITE" id="PS51819">
    <property type="entry name" value="VOC"/>
    <property type="match status" value="1"/>
</dbReference>
<evidence type="ECO:0000259" key="1">
    <source>
        <dbReference type="PROSITE" id="PS51819"/>
    </source>
</evidence>
<accession>A0A844W698</accession>
<dbReference type="Gene3D" id="3.10.180.10">
    <property type="entry name" value="2,3-Dihydroxybiphenyl 1,2-Dioxygenase, domain 1"/>
    <property type="match status" value="1"/>
</dbReference>